<dbReference type="Proteomes" id="UP000316291">
    <property type="component" value="Unassembled WGS sequence"/>
</dbReference>
<accession>A0A562RUH4</accession>
<reference evidence="1 2" key="1">
    <citation type="journal article" date="2015" name="Stand. Genomic Sci.">
        <title>Genomic Encyclopedia of Bacterial and Archaeal Type Strains, Phase III: the genomes of soil and plant-associated and newly described type strains.</title>
        <authorList>
            <person name="Whitman W.B."/>
            <person name="Woyke T."/>
            <person name="Klenk H.P."/>
            <person name="Zhou Y."/>
            <person name="Lilburn T.G."/>
            <person name="Beck B.J."/>
            <person name="De Vos P."/>
            <person name="Vandamme P."/>
            <person name="Eisen J.A."/>
            <person name="Garrity G."/>
            <person name="Hugenholtz P."/>
            <person name="Kyrpides N.C."/>
        </authorList>
    </citation>
    <scope>NUCLEOTIDE SEQUENCE [LARGE SCALE GENOMIC DNA]</scope>
    <source>
        <strain evidence="1 2">CGMCC 1.10948</strain>
    </source>
</reference>
<evidence type="ECO:0000313" key="1">
    <source>
        <dbReference type="EMBL" id="TWI72006.1"/>
    </source>
</evidence>
<dbReference type="AlphaFoldDB" id="A0A562RUH4"/>
<keyword evidence="2" id="KW-1185">Reference proteome</keyword>
<comment type="caution">
    <text evidence="1">The sequence shown here is derived from an EMBL/GenBank/DDBJ whole genome shotgun (WGS) entry which is preliminary data.</text>
</comment>
<gene>
    <name evidence="1" type="ORF">IQ16_02681</name>
</gene>
<dbReference type="EMBL" id="VLLA01000005">
    <property type="protein sequence ID" value="TWI72006.1"/>
    <property type="molecule type" value="Genomic_DNA"/>
</dbReference>
<name>A0A562RUH4_9BRAD</name>
<protein>
    <submittedName>
        <fullName evidence="1">Multidrug efflux system membrane fusion protein</fullName>
    </submittedName>
</protein>
<proteinExistence type="predicted"/>
<sequence length="47" mass="4677">MPPSQNTSRAGRIRRLLGGVAIVGALAAAGSIATGRCRTGDRNGGRG</sequence>
<organism evidence="1 2">
    <name type="scientific">Bradyrhizobium huanghuaihaiense</name>
    <dbReference type="NCBI Taxonomy" id="990078"/>
    <lineage>
        <taxon>Bacteria</taxon>
        <taxon>Pseudomonadati</taxon>
        <taxon>Pseudomonadota</taxon>
        <taxon>Alphaproteobacteria</taxon>
        <taxon>Hyphomicrobiales</taxon>
        <taxon>Nitrobacteraceae</taxon>
        <taxon>Bradyrhizobium</taxon>
    </lineage>
</organism>
<evidence type="ECO:0000313" key="2">
    <source>
        <dbReference type="Proteomes" id="UP000316291"/>
    </source>
</evidence>